<dbReference type="EMBL" id="JACGCM010000221">
    <property type="protein sequence ID" value="KAF6175044.1"/>
    <property type="molecule type" value="Genomic_DNA"/>
</dbReference>
<organism evidence="4 5">
    <name type="scientific">Kingdonia uniflora</name>
    <dbReference type="NCBI Taxonomy" id="39325"/>
    <lineage>
        <taxon>Eukaryota</taxon>
        <taxon>Viridiplantae</taxon>
        <taxon>Streptophyta</taxon>
        <taxon>Embryophyta</taxon>
        <taxon>Tracheophyta</taxon>
        <taxon>Spermatophyta</taxon>
        <taxon>Magnoliopsida</taxon>
        <taxon>Ranunculales</taxon>
        <taxon>Circaeasteraceae</taxon>
        <taxon>Kingdonia</taxon>
    </lineage>
</organism>
<evidence type="ECO:0000256" key="1">
    <source>
        <dbReference type="ARBA" id="ARBA00008210"/>
    </source>
</evidence>
<dbReference type="Proteomes" id="UP000541444">
    <property type="component" value="Unassembled WGS sequence"/>
</dbReference>
<dbReference type="PROSITE" id="PS00285">
    <property type="entry name" value="POTATO_INHIBITOR"/>
    <property type="match status" value="1"/>
</dbReference>
<comment type="caution">
    <text evidence="4">The sequence shown here is derived from an EMBL/GenBank/DDBJ whole genome shotgun (WGS) entry which is preliminary data.</text>
</comment>
<protein>
    <submittedName>
        <fullName evidence="4">Uncharacterized protein</fullName>
    </submittedName>
</protein>
<keyword evidence="2" id="KW-0646">Protease inhibitor</keyword>
<keyword evidence="5" id="KW-1185">Reference proteome</keyword>
<dbReference type="PANTHER" id="PTHR33091:SF73">
    <property type="entry name" value="INHIBITOR OF TRYPSIN AND HAGEMAN FACTOR-LIKE"/>
    <property type="match status" value="1"/>
</dbReference>
<dbReference type="GO" id="GO:0004867">
    <property type="term" value="F:serine-type endopeptidase inhibitor activity"/>
    <property type="evidence" value="ECO:0007669"/>
    <property type="project" value="UniProtKB-KW"/>
</dbReference>
<evidence type="ECO:0000256" key="3">
    <source>
        <dbReference type="ARBA" id="ARBA00022900"/>
    </source>
</evidence>
<name>A0A7J7P7C6_9MAGN</name>
<evidence type="ECO:0000256" key="2">
    <source>
        <dbReference type="ARBA" id="ARBA00022690"/>
    </source>
</evidence>
<proteinExistence type="inferred from homology"/>
<gene>
    <name evidence="4" type="ORF">GIB67_039592</name>
</gene>
<dbReference type="Pfam" id="PF00280">
    <property type="entry name" value="potato_inhibit"/>
    <property type="match status" value="1"/>
</dbReference>
<sequence length="72" mass="8289">MTTSCSDAEKSTWPELLGKWGEVAVNTIRMENHYLHVVTVADGMIVTMEYRCDRVRVWLDKKGYVKQIPMIG</sequence>
<comment type="similarity">
    <text evidence="1">Belongs to the protease inhibitor I13 (potato type I serine protease inhibitor) family.</text>
</comment>
<evidence type="ECO:0000313" key="4">
    <source>
        <dbReference type="EMBL" id="KAF6175044.1"/>
    </source>
</evidence>
<dbReference type="AlphaFoldDB" id="A0A7J7P7C6"/>
<dbReference type="PANTHER" id="PTHR33091">
    <property type="entry name" value="PROTEIN, PUTATIVE, EXPRESSED-RELATED"/>
    <property type="match status" value="1"/>
</dbReference>
<keyword evidence="3" id="KW-0722">Serine protease inhibitor</keyword>
<evidence type="ECO:0000313" key="5">
    <source>
        <dbReference type="Proteomes" id="UP000541444"/>
    </source>
</evidence>
<dbReference type="PRINTS" id="PR00292">
    <property type="entry name" value="POTATOINHBTR"/>
</dbReference>
<dbReference type="InterPro" id="IPR000864">
    <property type="entry name" value="Prot_inh_pot1"/>
</dbReference>
<accession>A0A7J7P7C6</accession>
<dbReference type="Gene3D" id="3.30.10.10">
    <property type="entry name" value="Trypsin Inhibitor V, subunit A"/>
    <property type="match status" value="1"/>
</dbReference>
<dbReference type="InterPro" id="IPR036354">
    <property type="entry name" value="Prot_inh_pot1_sf"/>
</dbReference>
<dbReference type="OrthoDB" id="10013825at2759"/>
<dbReference type="SUPFAM" id="SSF54654">
    <property type="entry name" value="CI-2 family of serine protease inhibitors"/>
    <property type="match status" value="1"/>
</dbReference>
<reference evidence="4 5" key="1">
    <citation type="journal article" date="2020" name="IScience">
        <title>Genome Sequencing of the Endangered Kingdonia uniflora (Circaeasteraceae, Ranunculales) Reveals Potential Mechanisms of Evolutionary Specialization.</title>
        <authorList>
            <person name="Sun Y."/>
            <person name="Deng T."/>
            <person name="Zhang A."/>
            <person name="Moore M.J."/>
            <person name="Landis J.B."/>
            <person name="Lin N."/>
            <person name="Zhang H."/>
            <person name="Zhang X."/>
            <person name="Huang J."/>
            <person name="Zhang X."/>
            <person name="Sun H."/>
            <person name="Wang H."/>
        </authorList>
    </citation>
    <scope>NUCLEOTIDE SEQUENCE [LARGE SCALE GENOMIC DNA]</scope>
    <source>
        <strain evidence="4">TB1705</strain>
        <tissue evidence="4">Leaf</tissue>
    </source>
</reference>
<dbReference type="GO" id="GO:0009611">
    <property type="term" value="P:response to wounding"/>
    <property type="evidence" value="ECO:0007669"/>
    <property type="project" value="InterPro"/>
</dbReference>